<reference evidence="3" key="1">
    <citation type="submission" date="2023-02" db="EMBL/GenBank/DDBJ databases">
        <authorList>
            <person name="Palmer J.M."/>
        </authorList>
    </citation>
    <scope>NUCLEOTIDE SEQUENCE</scope>
    <source>
        <strain evidence="3">FW57</strain>
    </source>
</reference>
<evidence type="ECO:0000259" key="2">
    <source>
        <dbReference type="PROSITE" id="PS50837"/>
    </source>
</evidence>
<comment type="caution">
    <text evidence="3">The sequence shown here is derived from an EMBL/GenBank/DDBJ whole genome shotgun (WGS) entry which is preliminary data.</text>
</comment>
<dbReference type="InterPro" id="IPR027417">
    <property type="entry name" value="P-loop_NTPase"/>
</dbReference>
<dbReference type="Gene3D" id="3.40.50.300">
    <property type="entry name" value="P-loop containing nucleotide triphosphate hydrolases"/>
    <property type="match status" value="1"/>
</dbReference>
<dbReference type="Proteomes" id="UP001197093">
    <property type="component" value="Unassembled WGS sequence"/>
</dbReference>
<evidence type="ECO:0000313" key="3">
    <source>
        <dbReference type="EMBL" id="KAG7286734.1"/>
    </source>
</evidence>
<protein>
    <recommendedName>
        <fullName evidence="2">NACHT domain-containing protein</fullName>
    </recommendedName>
</protein>
<dbReference type="EMBL" id="JAHCVI010000004">
    <property type="protein sequence ID" value="KAG7286734.1"/>
    <property type="molecule type" value="Genomic_DNA"/>
</dbReference>
<keyword evidence="1" id="KW-0677">Repeat</keyword>
<feature type="domain" description="NACHT" evidence="2">
    <location>
        <begin position="199"/>
        <end position="337"/>
    </location>
</feature>
<proteinExistence type="predicted"/>
<dbReference type="InterPro" id="IPR056884">
    <property type="entry name" value="NPHP3-like_N"/>
</dbReference>
<accession>A0AAD4ESY3</accession>
<dbReference type="InterPro" id="IPR007111">
    <property type="entry name" value="NACHT_NTPase"/>
</dbReference>
<dbReference type="PANTHER" id="PTHR10039:SF16">
    <property type="entry name" value="GPI INOSITOL-DEACYLASE"/>
    <property type="match status" value="1"/>
</dbReference>
<sequence>MAEALAFGASVVAFVQLTDRVVQLSKRLIDATKDAPTALLRLHAEASSMKDIVNELQRLHDASDPVNCSAIEKATRQPIDSCHVSVQMLEQELSKLSISSPHTQTGSHKRQKIKQSLKWAAGGEERVKKLVADMITQKATLSLALVTTFLSERQEIVNWLEHTNPSEVHNRSRHLYEEHTGNWVLRSSAWVDFVHGGHRTLWIHGIPGAGKTILFSHLVQTLHQYRKNRRVGWAYYYCYFGRNQDETGPLLRWITAQLCNQAAHIPNELAEAYRERQEPDTDSLLSILAAVLQPLDAAYVAIDAIDESMPYTNLLTALTALMTESRFSKLRLLVTSRQYLDIEQCIKPCAVPLPMSNNLVAEDLRIYVASKLRSNPKFAAWPAALIKEVEDALVMGAKGMFRWAVCQIDILGRLKTQSAVRKALAELPETLDETYERILLAIPHEHREFAREILAILAAQSELGHHQMTAQVVLNMVVRSLALPDDNFHNVFDIRETCGCLVTFVPDAVRVDDPESGAVVHYKKVDLVILAHYTVKEFLYAERTAVNSKSQISRFALREHIISREWADLVLHTALSARASDSPISEDLIEDYCLATGHNLIRDWEEMLVNNGLTDACLDFVNPAAPHHLRGPRVVYRNLFFTWLRDQEAVKMLLDRGADVNAVGSAAGYKVPGTGLSNDLALDSPLRVLRRARCAFDGQIASRLRRQGARMTTTKATLEKLLLDAGARDFTAAPQQVSSYQRFCQVRLALANPEHLMRVLDQWAEVLDRDGGRHCYVQRLKVIPPGQDRVDDWWYENAQAPSLSDIPRFCCPVLRLVVHRDGSHKAINMDPDEYALATSPALYSIVAEGRNYGTDGQLNYDNDDVLGMVVGMAPNLQHV</sequence>
<evidence type="ECO:0000313" key="4">
    <source>
        <dbReference type="Proteomes" id="UP001197093"/>
    </source>
</evidence>
<dbReference type="PANTHER" id="PTHR10039">
    <property type="entry name" value="AMELOGENIN"/>
    <property type="match status" value="1"/>
</dbReference>
<dbReference type="AlphaFoldDB" id="A0AAD4ESY3"/>
<evidence type="ECO:0000256" key="1">
    <source>
        <dbReference type="ARBA" id="ARBA00022737"/>
    </source>
</evidence>
<dbReference type="PROSITE" id="PS50837">
    <property type="entry name" value="NACHT"/>
    <property type="match status" value="1"/>
</dbReference>
<keyword evidence="4" id="KW-1185">Reference proteome</keyword>
<organism evidence="3 4">
    <name type="scientific">Staphylotrichum longicolle</name>
    <dbReference type="NCBI Taxonomy" id="669026"/>
    <lineage>
        <taxon>Eukaryota</taxon>
        <taxon>Fungi</taxon>
        <taxon>Dikarya</taxon>
        <taxon>Ascomycota</taxon>
        <taxon>Pezizomycotina</taxon>
        <taxon>Sordariomycetes</taxon>
        <taxon>Sordariomycetidae</taxon>
        <taxon>Sordariales</taxon>
        <taxon>Chaetomiaceae</taxon>
        <taxon>Staphylotrichum</taxon>
    </lineage>
</organism>
<dbReference type="SUPFAM" id="SSF52540">
    <property type="entry name" value="P-loop containing nucleoside triphosphate hydrolases"/>
    <property type="match status" value="1"/>
</dbReference>
<gene>
    <name evidence="3" type="ORF">NEMBOFW57_009046</name>
</gene>
<dbReference type="Pfam" id="PF24883">
    <property type="entry name" value="NPHP3_N"/>
    <property type="match status" value="1"/>
</dbReference>
<name>A0AAD4ESY3_9PEZI</name>